<organism evidence="2 3">
    <name type="scientific">Romboutsia faecis</name>
    <dbReference type="NCBI Taxonomy" id="2764597"/>
    <lineage>
        <taxon>Bacteria</taxon>
        <taxon>Bacillati</taxon>
        <taxon>Bacillota</taxon>
        <taxon>Clostridia</taxon>
        <taxon>Peptostreptococcales</taxon>
        <taxon>Peptostreptococcaceae</taxon>
        <taxon>Romboutsia</taxon>
    </lineage>
</organism>
<dbReference type="Pfam" id="PF20097">
    <property type="entry name" value="DUF6487"/>
    <property type="match status" value="1"/>
</dbReference>
<sequence length="73" mass="8259">MVCPYCNKNMESGIIHGDRYSIKWIPQGKDKGIFLSPFIKGIRLSDKSSSNSVGAYFCNRCDKIVIDLQEDNI</sequence>
<reference evidence="2 3" key="1">
    <citation type="submission" date="2020-08" db="EMBL/GenBank/DDBJ databases">
        <authorList>
            <person name="Liu C."/>
            <person name="Sun Q."/>
        </authorList>
    </citation>
    <scope>NUCLEOTIDE SEQUENCE [LARGE SCALE GENOMIC DNA]</scope>
    <source>
        <strain evidence="2 3">NSJ-18</strain>
    </source>
</reference>
<dbReference type="Proteomes" id="UP000609849">
    <property type="component" value="Unassembled WGS sequence"/>
</dbReference>
<dbReference type="InterPro" id="IPR045504">
    <property type="entry name" value="DUF6487"/>
</dbReference>
<protein>
    <recommendedName>
        <fullName evidence="1">DUF6487 domain-containing protein</fullName>
    </recommendedName>
</protein>
<name>A0ABR7JPK9_9FIRM</name>
<evidence type="ECO:0000313" key="2">
    <source>
        <dbReference type="EMBL" id="MBC5996857.1"/>
    </source>
</evidence>
<feature type="domain" description="DUF6487" evidence="1">
    <location>
        <begin position="3"/>
        <end position="70"/>
    </location>
</feature>
<keyword evidence="3" id="KW-1185">Reference proteome</keyword>
<comment type="caution">
    <text evidence="2">The sequence shown here is derived from an EMBL/GenBank/DDBJ whole genome shotgun (WGS) entry which is preliminary data.</text>
</comment>
<dbReference type="RefSeq" id="WP_153971675.1">
    <property type="nucleotide sequence ID" value="NZ_JACRWE010000003.1"/>
</dbReference>
<gene>
    <name evidence="2" type="ORF">H8923_08800</name>
</gene>
<accession>A0ABR7JPK9</accession>
<proteinExistence type="predicted"/>
<evidence type="ECO:0000313" key="3">
    <source>
        <dbReference type="Proteomes" id="UP000609849"/>
    </source>
</evidence>
<dbReference type="EMBL" id="JACRWE010000003">
    <property type="protein sequence ID" value="MBC5996857.1"/>
    <property type="molecule type" value="Genomic_DNA"/>
</dbReference>
<evidence type="ECO:0000259" key="1">
    <source>
        <dbReference type="Pfam" id="PF20097"/>
    </source>
</evidence>